<comment type="caution">
    <text evidence="2">The sequence shown here is derived from an EMBL/GenBank/DDBJ whole genome shotgun (WGS) entry which is preliminary data.</text>
</comment>
<feature type="compositionally biased region" description="Basic and acidic residues" evidence="1">
    <location>
        <begin position="221"/>
        <end position="231"/>
    </location>
</feature>
<accession>A0ABQ9CL21</accession>
<feature type="compositionally biased region" description="Acidic residues" evidence="1">
    <location>
        <begin position="208"/>
        <end position="220"/>
    </location>
</feature>
<evidence type="ECO:0000256" key="1">
    <source>
        <dbReference type="SAM" id="MobiDB-lite"/>
    </source>
</evidence>
<keyword evidence="3" id="KW-1185">Reference proteome</keyword>
<proteinExistence type="predicted"/>
<gene>
    <name evidence="2" type="ORF">WISP_145276</name>
</gene>
<dbReference type="Proteomes" id="UP001145742">
    <property type="component" value="Unassembled WGS sequence"/>
</dbReference>
<evidence type="ECO:0000313" key="2">
    <source>
        <dbReference type="EMBL" id="KAJ7404476.1"/>
    </source>
</evidence>
<protein>
    <submittedName>
        <fullName evidence="2">Uncharacterized protein</fullName>
    </submittedName>
</protein>
<sequence>MQTLLERNTTGSILDQYYLKSSSVTQWDQVHLSKFVDDTKLTGTVDLPDGRDAIQRDLDKAKGVNPCEPHEVQQGQVQGPVCTGYCSQVCIADFTTMWQNDSSIPGPEIPRFNSYTWNEAQELDCHNSTEAVDLKAMGKTGGQSLGVHWTYPYRPLPTAQQGRVRGTAQDRVFGHIPVLKHRIPDNWSSSTIIQAVHSKVLKMAEKEEKEEDAKEEDAKEEEAKEAAEVEE</sequence>
<feature type="region of interest" description="Disordered" evidence="1">
    <location>
        <begin position="203"/>
        <end position="231"/>
    </location>
</feature>
<reference evidence="2" key="1">
    <citation type="submission" date="2019-10" db="EMBL/GenBank/DDBJ databases">
        <authorList>
            <person name="Soares A.E.R."/>
            <person name="Aleixo A."/>
            <person name="Schneider P."/>
            <person name="Miyaki C.Y."/>
            <person name="Schneider M.P."/>
            <person name="Mello C."/>
            <person name="Vasconcelos A.T.R."/>
        </authorList>
    </citation>
    <scope>NUCLEOTIDE SEQUENCE</scope>
    <source>
        <tissue evidence="2">Muscle</tissue>
    </source>
</reference>
<name>A0ABQ9CL21_9PASS</name>
<evidence type="ECO:0000313" key="3">
    <source>
        <dbReference type="Proteomes" id="UP001145742"/>
    </source>
</evidence>
<organism evidence="2 3">
    <name type="scientific">Willisornis vidua</name>
    <name type="common">Xingu scale-backed antbird</name>
    <dbReference type="NCBI Taxonomy" id="1566151"/>
    <lineage>
        <taxon>Eukaryota</taxon>
        <taxon>Metazoa</taxon>
        <taxon>Chordata</taxon>
        <taxon>Craniata</taxon>
        <taxon>Vertebrata</taxon>
        <taxon>Euteleostomi</taxon>
        <taxon>Archelosauria</taxon>
        <taxon>Archosauria</taxon>
        <taxon>Dinosauria</taxon>
        <taxon>Saurischia</taxon>
        <taxon>Theropoda</taxon>
        <taxon>Coelurosauria</taxon>
        <taxon>Aves</taxon>
        <taxon>Neognathae</taxon>
        <taxon>Neoaves</taxon>
        <taxon>Telluraves</taxon>
        <taxon>Australaves</taxon>
        <taxon>Passeriformes</taxon>
        <taxon>Thamnophilidae</taxon>
        <taxon>Willisornis</taxon>
    </lineage>
</organism>
<dbReference type="EMBL" id="WHWB01034769">
    <property type="protein sequence ID" value="KAJ7404476.1"/>
    <property type="molecule type" value="Genomic_DNA"/>
</dbReference>